<feature type="compositionally biased region" description="Polar residues" evidence="1">
    <location>
        <begin position="113"/>
        <end position="131"/>
    </location>
</feature>
<feature type="region of interest" description="Disordered" evidence="1">
    <location>
        <begin position="102"/>
        <end position="149"/>
    </location>
</feature>
<feature type="compositionally biased region" description="Basic and acidic residues" evidence="1">
    <location>
        <begin position="136"/>
        <end position="149"/>
    </location>
</feature>
<dbReference type="AlphaFoldDB" id="A0A2N5U0B0"/>
<accession>A0A2N5U0B0</accession>
<feature type="compositionally biased region" description="Polar residues" evidence="1">
    <location>
        <begin position="79"/>
        <end position="90"/>
    </location>
</feature>
<dbReference type="EMBL" id="PGCJ01000355">
    <property type="protein sequence ID" value="PLW31180.1"/>
    <property type="molecule type" value="Genomic_DNA"/>
</dbReference>
<feature type="region of interest" description="Disordered" evidence="1">
    <location>
        <begin position="70"/>
        <end position="90"/>
    </location>
</feature>
<evidence type="ECO:0000256" key="2">
    <source>
        <dbReference type="SAM" id="Phobius"/>
    </source>
</evidence>
<evidence type="ECO:0000313" key="4">
    <source>
        <dbReference type="Proteomes" id="UP000235388"/>
    </source>
</evidence>
<name>A0A2N5U0B0_9BASI</name>
<sequence length="426" mass="49839">MMKETQRTQQSRKLDLISHSSVMRAISSLLIIAAQLAIIGCVWHSDDLMDDGWGGEDNRQLLERIPSFTSPSFPQSSSWHTNEPTPNYATLESQDHFNRQDSLTVPVTDPHNTDSSPMQPTFSRHAASSSTRKNKMPHDPHSELSPVHDHIQMREMELDVYPLRFDRGVFLHRDGQPNLNFPDRMKVIEAMIKQHHAERSHSDAPALALTTEEMHEYLGDFHNKDFTTLDPKRRPSVVAEKEMNEFYFTSPSAGIWETVYKQRLGIDFKQTETWFKQTVTNYRPSAGRDWIAVWTDKLTKCFFGYIFYVDMFLTILPPSNKMAARRSQSFHRAVACFEEYTKFFVQEVEFTEDISKKHNYISWRYLSFWIREDMNFRSDSRQALLLQDSDREVTKQWKAHFNFICAYSIATLTERNNKLLSASRRK</sequence>
<keyword evidence="2" id="KW-1133">Transmembrane helix</keyword>
<reference evidence="3 4" key="1">
    <citation type="submission" date="2017-11" db="EMBL/GenBank/DDBJ databases">
        <title>De novo assembly and phasing of dikaryotic genomes from two isolates of Puccinia coronata f. sp. avenae, the causal agent of oat crown rust.</title>
        <authorList>
            <person name="Miller M.E."/>
            <person name="Zhang Y."/>
            <person name="Omidvar V."/>
            <person name="Sperschneider J."/>
            <person name="Schwessinger B."/>
            <person name="Raley C."/>
            <person name="Palmer J.M."/>
            <person name="Garnica D."/>
            <person name="Upadhyaya N."/>
            <person name="Rathjen J."/>
            <person name="Taylor J.M."/>
            <person name="Park R.F."/>
            <person name="Dodds P.N."/>
            <person name="Hirsch C.D."/>
            <person name="Kianian S.F."/>
            <person name="Figueroa M."/>
        </authorList>
    </citation>
    <scope>NUCLEOTIDE SEQUENCE [LARGE SCALE GENOMIC DNA]</scope>
    <source>
        <strain evidence="3">12NC29</strain>
    </source>
</reference>
<comment type="caution">
    <text evidence="3">The sequence shown here is derived from an EMBL/GenBank/DDBJ whole genome shotgun (WGS) entry which is preliminary data.</text>
</comment>
<evidence type="ECO:0000256" key="1">
    <source>
        <dbReference type="SAM" id="MobiDB-lite"/>
    </source>
</evidence>
<evidence type="ECO:0000313" key="3">
    <source>
        <dbReference type="EMBL" id="PLW31180.1"/>
    </source>
</evidence>
<protein>
    <submittedName>
        <fullName evidence="3">Uncharacterized protein</fullName>
    </submittedName>
</protein>
<feature type="transmembrane region" description="Helical" evidence="2">
    <location>
        <begin position="21"/>
        <end position="40"/>
    </location>
</feature>
<dbReference type="Proteomes" id="UP000235388">
    <property type="component" value="Unassembled WGS sequence"/>
</dbReference>
<keyword evidence="4" id="KW-1185">Reference proteome</keyword>
<keyword evidence="2" id="KW-0812">Transmembrane</keyword>
<organism evidence="3 4">
    <name type="scientific">Puccinia coronata f. sp. avenae</name>
    <dbReference type="NCBI Taxonomy" id="200324"/>
    <lineage>
        <taxon>Eukaryota</taxon>
        <taxon>Fungi</taxon>
        <taxon>Dikarya</taxon>
        <taxon>Basidiomycota</taxon>
        <taxon>Pucciniomycotina</taxon>
        <taxon>Pucciniomycetes</taxon>
        <taxon>Pucciniales</taxon>
        <taxon>Pucciniaceae</taxon>
        <taxon>Puccinia</taxon>
    </lineage>
</organism>
<proteinExistence type="predicted"/>
<keyword evidence="2" id="KW-0472">Membrane</keyword>
<gene>
    <name evidence="3" type="ORF">PCANC_23178</name>
</gene>